<proteinExistence type="predicted"/>
<accession>A0A142KBH8</accession>
<evidence type="ECO:0000313" key="2">
    <source>
        <dbReference type="Proteomes" id="UP000223856"/>
    </source>
</evidence>
<evidence type="ECO:0000313" key="1">
    <source>
        <dbReference type="EMBL" id="AMS03461.1"/>
    </source>
</evidence>
<gene>
    <name evidence="1" type="primary">68</name>
    <name evidence="1" type="ORF">SEA_KATYUSHA_68</name>
</gene>
<sequence>MAVNFFGDFVAECGCKGEVDARDMYDYTELDVTITEHCNEHTNHPGTEQQ</sequence>
<dbReference type="EMBL" id="KU963258">
    <property type="protein sequence ID" value="AMS03461.1"/>
    <property type="molecule type" value="Genomic_DNA"/>
</dbReference>
<dbReference type="RefSeq" id="YP_009603343.1">
    <property type="nucleotide sequence ID" value="NC_041950.1"/>
</dbReference>
<reference evidence="1 2" key="1">
    <citation type="submission" date="2016-03" db="EMBL/GenBank/DDBJ databases">
        <authorList>
            <person name="Green D.E."/>
            <person name="Kennedy B.V."/>
            <person name="Kocak B.Z."/>
            <person name="Moretti M.L."/>
            <person name="Onelangsy F.L."/>
            <person name="Mezghani N.A."/>
            <person name="Thompson P.K."/>
            <person name="Ulbrich M.C."/>
            <person name="Furbee E.C."/>
            <person name="Grubb S.R."/>
            <person name="Warner M.H."/>
            <person name="Montgomery M.T."/>
            <person name="Garlena R.A."/>
            <person name="Russell D.A."/>
            <person name="Pope W.H."/>
            <person name="Jacobs-Sera D."/>
            <person name="Hendrix R.W."/>
            <person name="Hatfull G.F."/>
        </authorList>
    </citation>
    <scope>NUCLEOTIDE SEQUENCE [LARGE SCALE GENOMIC DNA]</scope>
</reference>
<dbReference type="GeneID" id="40079222"/>
<name>A0A142KBH8_9CAUD</name>
<keyword evidence="2" id="KW-1185">Reference proteome</keyword>
<dbReference type="Proteomes" id="UP000223856">
    <property type="component" value="Segment"/>
</dbReference>
<organism evidence="1 2">
    <name type="scientific">Gordonia phage Katyusha</name>
    <dbReference type="NCBI Taxonomy" id="1821555"/>
    <lineage>
        <taxon>Viruses</taxon>
        <taxon>Duplodnaviria</taxon>
        <taxon>Heunggongvirae</taxon>
        <taxon>Uroviricota</taxon>
        <taxon>Caudoviricetes</taxon>
        <taxon>Demosthenesvirus</taxon>
        <taxon>Demosthenesvirus katyusha</taxon>
    </lineage>
</organism>
<protein>
    <submittedName>
        <fullName evidence="1">Uncharacterized protein</fullName>
    </submittedName>
</protein>
<dbReference type="KEGG" id="vg:40079222"/>